<dbReference type="InterPro" id="IPR036390">
    <property type="entry name" value="WH_DNA-bd_sf"/>
</dbReference>
<name>A0A511B426_9PROT</name>
<evidence type="ECO:0000259" key="4">
    <source>
        <dbReference type="PROSITE" id="PS50956"/>
    </source>
</evidence>
<dbReference type="GO" id="GO:0005829">
    <property type="term" value="C:cytosol"/>
    <property type="evidence" value="ECO:0007669"/>
    <property type="project" value="TreeGrafter"/>
</dbReference>
<dbReference type="PANTHER" id="PTHR30154">
    <property type="entry name" value="LEUCINE-RESPONSIVE REGULATORY PROTEIN"/>
    <property type="match status" value="1"/>
</dbReference>
<keyword evidence="3" id="KW-0804">Transcription</keyword>
<feature type="domain" description="HTH asnC-type" evidence="4">
    <location>
        <begin position="10"/>
        <end position="58"/>
    </location>
</feature>
<dbReference type="EMBL" id="BJUZ01000003">
    <property type="protein sequence ID" value="GEK94433.1"/>
    <property type="molecule type" value="Genomic_DNA"/>
</dbReference>
<proteinExistence type="predicted"/>
<dbReference type="Pfam" id="PF01037">
    <property type="entry name" value="AsnC_trans_reg"/>
    <property type="match status" value="1"/>
</dbReference>
<accession>A0A511B426</accession>
<dbReference type="CDD" id="cd00090">
    <property type="entry name" value="HTH_ARSR"/>
    <property type="match status" value="1"/>
</dbReference>
<keyword evidence="2" id="KW-0238">DNA-binding</keyword>
<dbReference type="PRINTS" id="PR00033">
    <property type="entry name" value="HTHASNC"/>
</dbReference>
<protein>
    <submittedName>
        <fullName evidence="5">Transcriptional regulator</fullName>
    </submittedName>
</protein>
<dbReference type="GO" id="GO:0043200">
    <property type="term" value="P:response to amino acid"/>
    <property type="evidence" value="ECO:0007669"/>
    <property type="project" value="TreeGrafter"/>
</dbReference>
<dbReference type="PANTHER" id="PTHR30154:SF53">
    <property type="entry name" value="HTH-TYPE TRANSCRIPTIONAL REGULATOR LRPC"/>
    <property type="match status" value="1"/>
</dbReference>
<dbReference type="SUPFAM" id="SSF46785">
    <property type="entry name" value="Winged helix' DNA-binding domain"/>
    <property type="match status" value="1"/>
</dbReference>
<evidence type="ECO:0000313" key="5">
    <source>
        <dbReference type="EMBL" id="GEK94433.1"/>
    </source>
</evidence>
<dbReference type="Pfam" id="PF13412">
    <property type="entry name" value="HTH_24"/>
    <property type="match status" value="1"/>
</dbReference>
<evidence type="ECO:0000313" key="6">
    <source>
        <dbReference type="Proteomes" id="UP000321230"/>
    </source>
</evidence>
<keyword evidence="6" id="KW-1185">Reference proteome</keyword>
<evidence type="ECO:0000256" key="3">
    <source>
        <dbReference type="ARBA" id="ARBA00023163"/>
    </source>
</evidence>
<organism evidence="5 6">
    <name type="scientific">Gluconobacter wancherniae NBRC 103581</name>
    <dbReference type="NCBI Taxonomy" id="656744"/>
    <lineage>
        <taxon>Bacteria</taxon>
        <taxon>Pseudomonadati</taxon>
        <taxon>Pseudomonadota</taxon>
        <taxon>Alphaproteobacteria</taxon>
        <taxon>Acetobacterales</taxon>
        <taxon>Acetobacteraceae</taxon>
        <taxon>Gluconobacter</taxon>
    </lineage>
</organism>
<dbReference type="Proteomes" id="UP000321230">
    <property type="component" value="Unassembled WGS sequence"/>
</dbReference>
<keyword evidence="1" id="KW-0805">Transcription regulation</keyword>
<evidence type="ECO:0000256" key="1">
    <source>
        <dbReference type="ARBA" id="ARBA00023015"/>
    </source>
</evidence>
<reference evidence="5 6" key="1">
    <citation type="submission" date="2019-07" db="EMBL/GenBank/DDBJ databases">
        <title>Whole genome shotgun sequence of Gluconobacter wancherniae NBRC 103581.</title>
        <authorList>
            <person name="Hosoyama A."/>
            <person name="Uohara A."/>
            <person name="Ohji S."/>
            <person name="Ichikawa N."/>
        </authorList>
    </citation>
    <scope>NUCLEOTIDE SEQUENCE [LARGE SCALE GENOMIC DNA]</scope>
    <source>
        <strain evidence="5 6">NBRC 103581</strain>
    </source>
</reference>
<dbReference type="InterPro" id="IPR000485">
    <property type="entry name" value="AsnC-type_HTH_dom"/>
</dbReference>
<dbReference type="GO" id="GO:0006355">
    <property type="term" value="P:regulation of DNA-templated transcription"/>
    <property type="evidence" value="ECO:0007669"/>
    <property type="project" value="UniProtKB-ARBA"/>
</dbReference>
<evidence type="ECO:0000256" key="2">
    <source>
        <dbReference type="ARBA" id="ARBA00023125"/>
    </source>
</evidence>
<dbReference type="SMART" id="SM00344">
    <property type="entry name" value="HTH_ASNC"/>
    <property type="match status" value="1"/>
</dbReference>
<sequence>MVGTMTDSDDRALLELLRKNARIPTAVLARRLGISRTTLQGRIERLERNGIIQGYTLIEATPQDPVRAHVSITLTPRQVSFVEKSLRSLPELRELHAVSGMSDLIAVLGAASTEAINQAIDDIGRINGVERTISAVILSTRYKLT</sequence>
<dbReference type="InterPro" id="IPR019888">
    <property type="entry name" value="Tscrpt_reg_AsnC-like"/>
</dbReference>
<dbReference type="InterPro" id="IPR019887">
    <property type="entry name" value="Tscrpt_reg_AsnC/Lrp_C"/>
</dbReference>
<comment type="caution">
    <text evidence="5">The sequence shown here is derived from an EMBL/GenBank/DDBJ whole genome shotgun (WGS) entry which is preliminary data.</text>
</comment>
<dbReference type="SUPFAM" id="SSF54909">
    <property type="entry name" value="Dimeric alpha+beta barrel"/>
    <property type="match status" value="1"/>
</dbReference>
<dbReference type="AlphaFoldDB" id="A0A511B426"/>
<dbReference type="Gene3D" id="1.10.10.10">
    <property type="entry name" value="Winged helix-like DNA-binding domain superfamily/Winged helix DNA-binding domain"/>
    <property type="match status" value="1"/>
</dbReference>
<dbReference type="Gene3D" id="3.30.70.920">
    <property type="match status" value="1"/>
</dbReference>
<dbReference type="InterPro" id="IPR011991">
    <property type="entry name" value="ArsR-like_HTH"/>
</dbReference>
<dbReference type="PROSITE" id="PS50956">
    <property type="entry name" value="HTH_ASNC_2"/>
    <property type="match status" value="1"/>
</dbReference>
<gene>
    <name evidence="5" type="ORF">GWA01_22030</name>
</gene>
<dbReference type="InterPro" id="IPR036388">
    <property type="entry name" value="WH-like_DNA-bd_sf"/>
</dbReference>
<dbReference type="InterPro" id="IPR011008">
    <property type="entry name" value="Dimeric_a/b-barrel"/>
</dbReference>
<dbReference type="GO" id="GO:0043565">
    <property type="term" value="F:sequence-specific DNA binding"/>
    <property type="evidence" value="ECO:0007669"/>
    <property type="project" value="InterPro"/>
</dbReference>